<protein>
    <submittedName>
        <fullName evidence="2">Ovule protein</fullName>
    </submittedName>
</protein>
<organism evidence="1 2">
    <name type="scientific">Heterorhabditis bacteriophora</name>
    <name type="common">Entomopathogenic nematode worm</name>
    <dbReference type="NCBI Taxonomy" id="37862"/>
    <lineage>
        <taxon>Eukaryota</taxon>
        <taxon>Metazoa</taxon>
        <taxon>Ecdysozoa</taxon>
        <taxon>Nematoda</taxon>
        <taxon>Chromadorea</taxon>
        <taxon>Rhabditida</taxon>
        <taxon>Rhabditina</taxon>
        <taxon>Rhabditomorpha</taxon>
        <taxon>Strongyloidea</taxon>
        <taxon>Heterorhabditidae</taxon>
        <taxon>Heterorhabditis</taxon>
    </lineage>
</organism>
<dbReference type="Proteomes" id="UP000095283">
    <property type="component" value="Unplaced"/>
</dbReference>
<sequence length="62" mass="7543">MKKVGWVRQKWHIYTTPRNTHAHFISLYSIFHQFSEQFVKSTFPACASYKYLLIINYYILLL</sequence>
<evidence type="ECO:0000313" key="2">
    <source>
        <dbReference type="WBParaSite" id="Hba_07483"/>
    </source>
</evidence>
<reference evidence="2" key="1">
    <citation type="submission" date="2016-11" db="UniProtKB">
        <authorList>
            <consortium name="WormBaseParasite"/>
        </authorList>
    </citation>
    <scope>IDENTIFICATION</scope>
</reference>
<proteinExistence type="predicted"/>
<keyword evidence="1" id="KW-1185">Reference proteome</keyword>
<dbReference type="WBParaSite" id="Hba_07483">
    <property type="protein sequence ID" value="Hba_07483"/>
    <property type="gene ID" value="Hba_07483"/>
</dbReference>
<accession>A0A1I7WQR1</accession>
<evidence type="ECO:0000313" key="1">
    <source>
        <dbReference type="Proteomes" id="UP000095283"/>
    </source>
</evidence>
<dbReference type="AlphaFoldDB" id="A0A1I7WQR1"/>
<name>A0A1I7WQR1_HETBA</name>